<name>A0A091BWU7_STREI</name>
<gene>
    <name evidence="1" type="ORF">H702_00110</name>
</gene>
<reference evidence="1 2" key="1">
    <citation type="journal article" date="2014" name="Genome Announc.">
        <title>Draft Genome Sequences of Streptococcus bovis Strains ATCC 33317 and JB1.</title>
        <authorList>
            <person name="Benahmed F.H."/>
            <person name="Gopinath G.R."/>
            <person name="Harbottle H."/>
            <person name="Cotta M.A."/>
            <person name="Luo Y."/>
            <person name="Henderson C."/>
            <person name="Teri P."/>
            <person name="Soppet D."/>
            <person name="Rasmussen M."/>
            <person name="Whitehead T.R."/>
            <person name="Davidson M."/>
        </authorList>
    </citation>
    <scope>NUCLEOTIDE SEQUENCE [LARGE SCALE GENOMIC DNA]</scope>
    <source>
        <strain evidence="1 2">JB1</strain>
    </source>
</reference>
<sequence>MLALAVMPVVFVLGELISLGTSCDVTASEKAKSLICLNSSEKCHSDVVLEETREVERGKPLKLATQTLVGARDSRNPNDLS</sequence>
<comment type="caution">
    <text evidence="1">The sequence shown here is derived from an EMBL/GenBank/DDBJ whole genome shotgun (WGS) entry which is preliminary data.</text>
</comment>
<dbReference type="AntiFam" id="ANF00037">
    <property type="entry name" value="Overlap with RNaseP, same strand"/>
</dbReference>
<proteinExistence type="predicted"/>
<protein>
    <submittedName>
        <fullName evidence="1">Uncharacterized protein</fullName>
    </submittedName>
</protein>
<dbReference type="AlphaFoldDB" id="A0A091BWU7"/>
<organism evidence="1 2">
    <name type="scientific">Streptococcus equinus JB1</name>
    <dbReference type="NCBI Taxonomy" id="1294274"/>
    <lineage>
        <taxon>Bacteria</taxon>
        <taxon>Bacillati</taxon>
        <taxon>Bacillota</taxon>
        <taxon>Bacilli</taxon>
        <taxon>Lactobacillales</taxon>
        <taxon>Streptococcaceae</taxon>
        <taxon>Streptococcus</taxon>
    </lineage>
</organism>
<accession>A0A091BWU7</accession>
<evidence type="ECO:0000313" key="1">
    <source>
        <dbReference type="EMBL" id="KFN88895.1"/>
    </source>
</evidence>
<evidence type="ECO:0000313" key="2">
    <source>
        <dbReference type="Proteomes" id="UP000029382"/>
    </source>
</evidence>
<dbReference type="Proteomes" id="UP000029382">
    <property type="component" value="Unassembled WGS sequence"/>
</dbReference>
<dbReference type="EMBL" id="AUZH01000001">
    <property type="protein sequence ID" value="KFN88895.1"/>
    <property type="molecule type" value="Genomic_DNA"/>
</dbReference>